<dbReference type="EMBL" id="FOJT01000003">
    <property type="protein sequence ID" value="SFA99083.1"/>
    <property type="molecule type" value="Genomic_DNA"/>
</dbReference>
<evidence type="ECO:0000313" key="3">
    <source>
        <dbReference type="Proteomes" id="UP000199604"/>
    </source>
</evidence>
<evidence type="ECO:0000256" key="1">
    <source>
        <dbReference type="SAM" id="Phobius"/>
    </source>
</evidence>
<dbReference type="OrthoDB" id="1367392at2"/>
<dbReference type="Proteomes" id="UP000199604">
    <property type="component" value="Unassembled WGS sequence"/>
</dbReference>
<keyword evidence="1" id="KW-0472">Membrane</keyword>
<accession>A0A1I0XGL5</accession>
<dbReference type="AlphaFoldDB" id="A0A1I0XGL5"/>
<evidence type="ECO:0000313" key="2">
    <source>
        <dbReference type="EMBL" id="SFA99083.1"/>
    </source>
</evidence>
<reference evidence="3" key="1">
    <citation type="submission" date="2016-10" db="EMBL/GenBank/DDBJ databases">
        <authorList>
            <person name="Varghese N."/>
            <person name="Submissions S."/>
        </authorList>
    </citation>
    <scope>NUCLEOTIDE SEQUENCE [LARGE SCALE GENOMIC DNA]</scope>
    <source>
        <strain evidence="3">DSM 21789</strain>
    </source>
</reference>
<keyword evidence="3" id="KW-1185">Reference proteome</keyword>
<dbReference type="RefSeq" id="WP_091474985.1">
    <property type="nucleotide sequence ID" value="NZ_FOJT01000003.1"/>
</dbReference>
<feature type="transmembrane region" description="Helical" evidence="1">
    <location>
        <begin position="12"/>
        <end position="33"/>
    </location>
</feature>
<dbReference type="STRING" id="498292.SAMN05660845_1187"/>
<name>A0A1I0XGL5_9FLAO</name>
<proteinExistence type="predicted"/>
<organism evidence="2 3">
    <name type="scientific">Flavobacterium swingsii</name>
    <dbReference type="NCBI Taxonomy" id="498292"/>
    <lineage>
        <taxon>Bacteria</taxon>
        <taxon>Pseudomonadati</taxon>
        <taxon>Bacteroidota</taxon>
        <taxon>Flavobacteriia</taxon>
        <taxon>Flavobacteriales</taxon>
        <taxon>Flavobacteriaceae</taxon>
        <taxon>Flavobacterium</taxon>
    </lineage>
</organism>
<keyword evidence="1" id="KW-1133">Transmembrane helix</keyword>
<gene>
    <name evidence="2" type="ORF">SAMN05660845_1187</name>
</gene>
<feature type="transmembrane region" description="Helical" evidence="1">
    <location>
        <begin position="39"/>
        <end position="55"/>
    </location>
</feature>
<protein>
    <submittedName>
        <fullName evidence="2">Uncharacterized protein</fullName>
    </submittedName>
</protein>
<keyword evidence="1" id="KW-0812">Transmembrane</keyword>
<sequence>MDKNLTDFQIALRGQLLVNVPIIIISLASIFVLNTLIQNFNISVLIGTLFGWFYWKFSAAKWIKWADKNNVNHERLYKIGKKGLLIWNRKYITDVIENNQKPWF</sequence>